<dbReference type="VEuPathDB" id="VectorBase:ISCW001679"/>
<dbReference type="EMBL" id="ABJB010469625">
    <property type="status" value="NOT_ANNOTATED_CDS"/>
    <property type="molecule type" value="Genomic_DNA"/>
</dbReference>
<keyword evidence="5" id="KW-1185">Reference proteome</keyword>
<dbReference type="Proteomes" id="UP000001555">
    <property type="component" value="Unassembled WGS sequence"/>
</dbReference>
<dbReference type="InParanoid" id="B7P206"/>
<proteinExistence type="predicted"/>
<dbReference type="EnsemblMetazoa" id="ISCW001679-RA">
    <property type="protein sequence ID" value="ISCW001679-PA"/>
    <property type="gene ID" value="ISCW001679"/>
</dbReference>
<evidence type="ECO:0000313" key="5">
    <source>
        <dbReference type="Proteomes" id="UP000001555"/>
    </source>
</evidence>
<organism>
    <name type="scientific">Ixodes scapularis</name>
    <name type="common">Black-legged tick</name>
    <name type="synonym">Deer tick</name>
    <dbReference type="NCBI Taxonomy" id="6945"/>
    <lineage>
        <taxon>Eukaryota</taxon>
        <taxon>Metazoa</taxon>
        <taxon>Ecdysozoa</taxon>
        <taxon>Arthropoda</taxon>
        <taxon>Chelicerata</taxon>
        <taxon>Arachnida</taxon>
        <taxon>Acari</taxon>
        <taxon>Parasitiformes</taxon>
        <taxon>Ixodida</taxon>
        <taxon>Ixodoidea</taxon>
        <taxon>Ixodidae</taxon>
        <taxon>Ixodinae</taxon>
        <taxon>Ixodes</taxon>
    </lineage>
</organism>
<keyword evidence="2" id="KW-0732">Signal</keyword>
<dbReference type="EMBL" id="ABJB010431655">
    <property type="status" value="NOT_ANNOTATED_CDS"/>
    <property type="molecule type" value="Genomic_DNA"/>
</dbReference>
<name>B7P206_IXOSC</name>
<evidence type="ECO:0000256" key="2">
    <source>
        <dbReference type="SAM" id="SignalP"/>
    </source>
</evidence>
<evidence type="ECO:0008006" key="6">
    <source>
        <dbReference type="Google" id="ProtNLM"/>
    </source>
</evidence>
<dbReference type="AlphaFoldDB" id="B7P206"/>
<dbReference type="EMBL" id="ABJB010342377">
    <property type="status" value="NOT_ANNOTATED_CDS"/>
    <property type="molecule type" value="Genomic_DNA"/>
</dbReference>
<dbReference type="PaxDb" id="6945-B7P206"/>
<dbReference type="KEGG" id="isc:8023442"/>
<dbReference type="HOGENOM" id="CLU_2040629_0_0_1"/>
<accession>B7P206</accession>
<feature type="signal peptide" evidence="2">
    <location>
        <begin position="1"/>
        <end position="19"/>
    </location>
</feature>
<evidence type="ECO:0000313" key="3">
    <source>
        <dbReference type="EMBL" id="EEC00628.1"/>
    </source>
</evidence>
<evidence type="ECO:0000313" key="4">
    <source>
        <dbReference type="EnsemblMetazoa" id="ISCW001679-PA"/>
    </source>
</evidence>
<reference evidence="4" key="2">
    <citation type="submission" date="2020-05" db="UniProtKB">
        <authorList>
            <consortium name="EnsemblMetazoa"/>
        </authorList>
    </citation>
    <scope>IDENTIFICATION</scope>
    <source>
        <strain evidence="4">wikel</strain>
    </source>
</reference>
<dbReference type="EMBL" id="DS619580">
    <property type="protein sequence ID" value="EEC00628.1"/>
    <property type="molecule type" value="Genomic_DNA"/>
</dbReference>
<reference evidence="3 5" key="1">
    <citation type="submission" date="2008-03" db="EMBL/GenBank/DDBJ databases">
        <title>Annotation of Ixodes scapularis.</title>
        <authorList>
            <consortium name="Ixodes scapularis Genome Project Consortium"/>
            <person name="Caler E."/>
            <person name="Hannick L.I."/>
            <person name="Bidwell S."/>
            <person name="Joardar V."/>
            <person name="Thiagarajan M."/>
            <person name="Amedeo P."/>
            <person name="Galinsky K.J."/>
            <person name="Schobel S."/>
            <person name="Inman J."/>
            <person name="Hostetler J."/>
            <person name="Miller J."/>
            <person name="Hammond M."/>
            <person name="Megy K."/>
            <person name="Lawson D."/>
            <person name="Kodira C."/>
            <person name="Sutton G."/>
            <person name="Meyer J."/>
            <person name="Hill C.A."/>
            <person name="Birren B."/>
            <person name="Nene V."/>
            <person name="Collins F."/>
            <person name="Alarcon-Chaidez F."/>
            <person name="Wikel S."/>
            <person name="Strausberg R."/>
        </authorList>
    </citation>
    <scope>NUCLEOTIDE SEQUENCE [LARGE SCALE GENOMIC DNA]</scope>
    <source>
        <strain evidence="5">Wikel</strain>
        <strain evidence="3">Wikel colony</strain>
    </source>
</reference>
<dbReference type="VEuPathDB" id="VectorBase:ISCP_007825"/>
<dbReference type="VEuPathDB" id="VectorBase:ISCI001679"/>
<feature type="region of interest" description="Disordered" evidence="1">
    <location>
        <begin position="49"/>
        <end position="73"/>
    </location>
</feature>
<protein>
    <recommendedName>
        <fullName evidence="6">Secreted protein</fullName>
    </recommendedName>
</protein>
<feature type="chain" id="PRO_5014567872" description="Secreted protein" evidence="2">
    <location>
        <begin position="20"/>
        <end position="121"/>
    </location>
</feature>
<dbReference type="EMBL" id="ABJB010110318">
    <property type="status" value="NOT_ANNOTATED_CDS"/>
    <property type="molecule type" value="Genomic_DNA"/>
</dbReference>
<evidence type="ECO:0000256" key="1">
    <source>
        <dbReference type="SAM" id="MobiDB-lite"/>
    </source>
</evidence>
<sequence length="121" mass="14255">MFLDIIMVVLLSWQIFVAPEPSVSQYPPDDIRNYRSDWIKEILQNASKVPRRNRSDLSTRVHKHPSCPQVTRHSFKISDPKNPWVKLLSEYCERKPPQIPQPVMGTVKYKYVFDQTQCNNL</sequence>
<gene>
    <name evidence="4" type="primary">8023442</name>
    <name evidence="3" type="ORF">IscW_ISCW001679</name>
</gene>